<keyword evidence="8" id="KW-0539">Nucleus</keyword>
<dbReference type="EMBL" id="BQMJ01000043">
    <property type="protein sequence ID" value="GJQ13405.1"/>
    <property type="molecule type" value="Genomic_DNA"/>
</dbReference>
<reference evidence="11" key="2">
    <citation type="submission" date="2022-01" db="EMBL/GenBank/DDBJ databases">
        <authorList>
            <person name="Hirooka S."/>
            <person name="Miyagishima S.Y."/>
        </authorList>
    </citation>
    <scope>NUCLEOTIDE SEQUENCE</scope>
    <source>
        <strain evidence="11">NBRC 102759</strain>
    </source>
</reference>
<evidence type="ECO:0000256" key="8">
    <source>
        <dbReference type="ARBA" id="ARBA00023242"/>
    </source>
</evidence>
<organism evidence="11 12">
    <name type="scientific">Galdieria partita</name>
    <dbReference type="NCBI Taxonomy" id="83374"/>
    <lineage>
        <taxon>Eukaryota</taxon>
        <taxon>Rhodophyta</taxon>
        <taxon>Bangiophyceae</taxon>
        <taxon>Galdieriales</taxon>
        <taxon>Galdieriaceae</taxon>
        <taxon>Galdieria</taxon>
    </lineage>
</organism>
<dbReference type="SUPFAM" id="SSF52540">
    <property type="entry name" value="P-loop containing nucleoside triphosphate hydrolases"/>
    <property type="match status" value="1"/>
</dbReference>
<feature type="domain" description="NOL9 C-terminal" evidence="10">
    <location>
        <begin position="482"/>
        <end position="571"/>
    </location>
</feature>
<evidence type="ECO:0000313" key="11">
    <source>
        <dbReference type="EMBL" id="GJQ13405.1"/>
    </source>
</evidence>
<evidence type="ECO:0000313" key="12">
    <source>
        <dbReference type="Proteomes" id="UP001061958"/>
    </source>
</evidence>
<dbReference type="PANTHER" id="PTHR12755:SF3">
    <property type="entry name" value="POLYNUCLEOTIDE 5'-HYDROXYL-KINASE NOL9"/>
    <property type="match status" value="1"/>
</dbReference>
<dbReference type="AlphaFoldDB" id="A0A9C7USE3"/>
<keyword evidence="12" id="KW-1185">Reference proteome</keyword>
<proteinExistence type="inferred from homology"/>
<evidence type="ECO:0000256" key="4">
    <source>
        <dbReference type="ARBA" id="ARBA00022679"/>
    </source>
</evidence>
<dbReference type="OrthoDB" id="4747at2759"/>
<evidence type="ECO:0000259" key="10">
    <source>
        <dbReference type="Pfam" id="PF25467"/>
    </source>
</evidence>
<dbReference type="Pfam" id="PF25467">
    <property type="entry name" value="NOL9_C"/>
    <property type="match status" value="1"/>
</dbReference>
<sequence>MSNRGNNVFFPLLTDIENNESSTISEQPSVLYDWEESKKSTDDSSHSHRKTNEQTCLTSLEDLLVFRLDEQTCVVCLKKNQSLGIKGKCYMKVLGGKVCLYGNTFEPDKSWIYLGASAWDPLLVVDSDDRQEDCFVEGTQPHRSKDKPLEEISLLEDVLREDAYLSPCVSWVESIQTCSPLKAIIAFRSYRHSNGARIETFVHSQDNNFEKLIEGLYLFRNRDIQRVAHFQVWNGWKELLMSIDSSFSLKENFRVFLVCGDRGVGKSTFMRTLCNRLLKFHRHVWLLDTDLGQSETMPPGMVSLVEIKSFFQSTPLTHEIYDSAMSYFIGVVTPRERPQIYKEAIQRLALEMHVRASRTGGPCVINTHGWTTGLGLTILQFLFQLLHPTDVVQLEVKDSVSKLSEGWFDSCHLSNNNVRRWKLTRDPSTSTIGDSNRLSSSEKRHLQLLIYFCPEAVFFLSPPSSAVSQTVAYQIGNQFAQLPIYQVWLKDMQIYSIDGEVDIEHVDTLLLGFVVGLCWNAEQTNSLKDCEPLRCFGLGLVKAMEKDRTILYISTPVSESKLKQVNTLVVSRFIQLPPAAYLWTGPTEPQFVSWDGLSYASSEMRSRNNIPRRRFLNKKDNETMIK</sequence>
<keyword evidence="5" id="KW-0547">Nucleotide-binding</keyword>
<dbReference type="GO" id="GO:0051731">
    <property type="term" value="F:polynucleotide 5'-hydroxyl-kinase activity"/>
    <property type="evidence" value="ECO:0007669"/>
    <property type="project" value="InterPro"/>
</dbReference>
<dbReference type="GO" id="GO:0005730">
    <property type="term" value="C:nucleolus"/>
    <property type="evidence" value="ECO:0007669"/>
    <property type="project" value="UniProtKB-SubCell"/>
</dbReference>
<evidence type="ECO:0000256" key="7">
    <source>
        <dbReference type="ARBA" id="ARBA00022840"/>
    </source>
</evidence>
<dbReference type="GO" id="GO:0000448">
    <property type="term" value="P:cleavage in ITS2 between 5.8S rRNA and LSU-rRNA of tricistronic rRNA transcript (SSU-rRNA, 5.8S rRNA, LSU-rRNA)"/>
    <property type="evidence" value="ECO:0007669"/>
    <property type="project" value="TreeGrafter"/>
</dbReference>
<keyword evidence="6" id="KW-0418">Kinase</keyword>
<dbReference type="Pfam" id="PF16575">
    <property type="entry name" value="CLP1_P"/>
    <property type="match status" value="1"/>
</dbReference>
<keyword evidence="3" id="KW-0698">rRNA processing</keyword>
<evidence type="ECO:0000259" key="9">
    <source>
        <dbReference type="Pfam" id="PF16575"/>
    </source>
</evidence>
<comment type="similarity">
    <text evidence="2">Belongs to the Clp1 family. NOL9/GRC3 subfamily.</text>
</comment>
<dbReference type="InterPro" id="IPR045116">
    <property type="entry name" value="Clp1/Grc3"/>
</dbReference>
<keyword evidence="4" id="KW-0808">Transferase</keyword>
<feature type="domain" description="Clp1 P-loop" evidence="9">
    <location>
        <begin position="260"/>
        <end position="408"/>
    </location>
</feature>
<evidence type="ECO:0000256" key="2">
    <source>
        <dbReference type="ARBA" id="ARBA00011003"/>
    </source>
</evidence>
<evidence type="ECO:0000256" key="6">
    <source>
        <dbReference type="ARBA" id="ARBA00022777"/>
    </source>
</evidence>
<dbReference type="InterPro" id="IPR027417">
    <property type="entry name" value="P-loop_NTPase"/>
</dbReference>
<reference evidence="11" key="1">
    <citation type="journal article" date="2022" name="Proc. Natl. Acad. Sci. U.S.A.">
        <title>Life cycle and functional genomics of the unicellular red alga Galdieria for elucidating algal and plant evolution and industrial use.</title>
        <authorList>
            <person name="Hirooka S."/>
            <person name="Itabashi T."/>
            <person name="Ichinose T.M."/>
            <person name="Onuma R."/>
            <person name="Fujiwara T."/>
            <person name="Yamashita S."/>
            <person name="Jong L.W."/>
            <person name="Tomita R."/>
            <person name="Iwane A.H."/>
            <person name="Miyagishima S.Y."/>
        </authorList>
    </citation>
    <scope>NUCLEOTIDE SEQUENCE</scope>
    <source>
        <strain evidence="11">NBRC 102759</strain>
    </source>
</reference>
<comment type="subcellular location">
    <subcellularLocation>
        <location evidence="1">Nucleus</location>
        <location evidence="1">Nucleolus</location>
    </subcellularLocation>
</comment>
<dbReference type="InterPro" id="IPR057570">
    <property type="entry name" value="NOL9_C"/>
</dbReference>
<dbReference type="PANTHER" id="PTHR12755">
    <property type="entry name" value="CLEAVAGE/POLYADENYLATION FACTOR IA SUBUNIT CLP1P"/>
    <property type="match status" value="1"/>
</dbReference>
<keyword evidence="7" id="KW-0067">ATP-binding</keyword>
<name>A0A9C7USE3_9RHOD</name>
<dbReference type="Gene3D" id="3.40.50.300">
    <property type="entry name" value="P-loop containing nucleotide triphosphate hydrolases"/>
    <property type="match status" value="1"/>
</dbReference>
<evidence type="ECO:0000256" key="1">
    <source>
        <dbReference type="ARBA" id="ARBA00004604"/>
    </source>
</evidence>
<dbReference type="GO" id="GO:0005524">
    <property type="term" value="F:ATP binding"/>
    <property type="evidence" value="ECO:0007669"/>
    <property type="project" value="UniProtKB-KW"/>
</dbReference>
<dbReference type="Proteomes" id="UP001061958">
    <property type="component" value="Unassembled WGS sequence"/>
</dbReference>
<dbReference type="InterPro" id="IPR032319">
    <property type="entry name" value="CLP1_P"/>
</dbReference>
<evidence type="ECO:0000256" key="5">
    <source>
        <dbReference type="ARBA" id="ARBA00022741"/>
    </source>
</evidence>
<evidence type="ECO:0000256" key="3">
    <source>
        <dbReference type="ARBA" id="ARBA00022552"/>
    </source>
</evidence>
<comment type="caution">
    <text evidence="11">The sequence shown here is derived from an EMBL/GenBank/DDBJ whole genome shotgun (WGS) entry which is preliminary data.</text>
</comment>
<gene>
    <name evidence="11" type="ORF">GpartN1_g5196.t1</name>
</gene>
<accession>A0A9C7USE3</accession>
<protein>
    <submittedName>
        <fullName evidence="11">Uncharacterized protein</fullName>
    </submittedName>
</protein>